<evidence type="ECO:0000313" key="2">
    <source>
        <dbReference type="EMBL" id="EAR29019.1"/>
    </source>
</evidence>
<dbReference type="Pfam" id="PF13676">
    <property type="entry name" value="TIR_2"/>
    <property type="match status" value="1"/>
</dbReference>
<evidence type="ECO:0000313" key="3">
    <source>
        <dbReference type="Proteomes" id="UP000006201"/>
    </source>
</evidence>
<organism evidence="2 3">
    <name type="scientific">Pseudoalteromonas tunicata D2</name>
    <dbReference type="NCBI Taxonomy" id="87626"/>
    <lineage>
        <taxon>Bacteria</taxon>
        <taxon>Pseudomonadati</taxon>
        <taxon>Pseudomonadota</taxon>
        <taxon>Gammaproteobacteria</taxon>
        <taxon>Alteromonadales</taxon>
        <taxon>Pseudoalteromonadaceae</taxon>
        <taxon>Pseudoalteromonas</taxon>
    </lineage>
</organism>
<evidence type="ECO:0000259" key="1">
    <source>
        <dbReference type="PROSITE" id="PS50104"/>
    </source>
</evidence>
<dbReference type="STRING" id="87626.PTD2_08244"/>
<dbReference type="Gene3D" id="3.40.50.10140">
    <property type="entry name" value="Toll/interleukin-1 receptor homology (TIR) domain"/>
    <property type="match status" value="1"/>
</dbReference>
<dbReference type="SMART" id="SM00255">
    <property type="entry name" value="TIR"/>
    <property type="match status" value="1"/>
</dbReference>
<reference evidence="2 3" key="1">
    <citation type="submission" date="2006-02" db="EMBL/GenBank/DDBJ databases">
        <authorList>
            <person name="Moran M.A."/>
            <person name="Kjelleberg S."/>
            <person name="Egan S."/>
            <person name="Saunders N."/>
            <person name="Thomas T."/>
            <person name="Ferriera S."/>
            <person name="Johnson J."/>
            <person name="Kravitz S."/>
            <person name="Halpern A."/>
            <person name="Remington K."/>
            <person name="Beeson K."/>
            <person name="Tran B."/>
            <person name="Rogers Y.-H."/>
            <person name="Friedman R."/>
            <person name="Venter J.C."/>
        </authorList>
    </citation>
    <scope>NUCLEOTIDE SEQUENCE [LARGE SCALE GENOMIC DNA]</scope>
    <source>
        <strain evidence="2 3">D2</strain>
    </source>
</reference>
<dbReference type="SUPFAM" id="SSF52200">
    <property type="entry name" value="Toll/Interleukin receptor TIR domain"/>
    <property type="match status" value="1"/>
</dbReference>
<sequence>MTNEKKYDFTISFAGQDRKVAEAIVAKLKQYGATVFYDFDEQADLLGKDLYEHLIKIYRDNSKYCIMLVSENYQKRLWTNHERKAAQSRAFNSSKEYILPIRLDDSTMDTLLDTTGYLDYRLMGNDKVVETLITKLWGSFKNEPSLNKVNFELALLYQRVGLICENSLRSLNDPLLLKWLPLDIYQEGQSMIRNVKEELQFRSNYINHLVLENVLIMLKHCEILIDLCIFLMQRFNSQEKIRVILHPSKLFQKLKELDALLGLKIMQGRQYYPDFEKITAQWVTAFGEENRVIDVSSKLLTMPRNDLLIYDMFTLKEVSQPINGQTYEVYRTIQL</sequence>
<keyword evidence="3" id="KW-1185">Reference proteome</keyword>
<dbReference type="OrthoDB" id="7055795at2"/>
<dbReference type="InterPro" id="IPR000157">
    <property type="entry name" value="TIR_dom"/>
</dbReference>
<dbReference type="HOGENOM" id="CLU_828652_0_0_6"/>
<feature type="domain" description="TIR" evidence="1">
    <location>
        <begin position="5"/>
        <end position="144"/>
    </location>
</feature>
<dbReference type="eggNOG" id="COG4916">
    <property type="taxonomic scope" value="Bacteria"/>
</dbReference>
<gene>
    <name evidence="2" type="ORF">PTD2_08244</name>
</gene>
<protein>
    <submittedName>
        <fullName evidence="2">TIR domain protein</fullName>
    </submittedName>
</protein>
<dbReference type="InterPro" id="IPR035897">
    <property type="entry name" value="Toll_tir_struct_dom_sf"/>
</dbReference>
<name>A4C8V4_9GAMM</name>
<dbReference type="PROSITE" id="PS50104">
    <property type="entry name" value="TIR"/>
    <property type="match status" value="1"/>
</dbReference>
<dbReference type="RefSeq" id="WP_009838280.1">
    <property type="nucleotide sequence ID" value="NZ_AAOH01000003.1"/>
</dbReference>
<dbReference type="EMBL" id="AAOH01000003">
    <property type="protein sequence ID" value="EAR29019.1"/>
    <property type="molecule type" value="Genomic_DNA"/>
</dbReference>
<accession>A4C8V4</accession>
<dbReference type="GO" id="GO:0007165">
    <property type="term" value="P:signal transduction"/>
    <property type="evidence" value="ECO:0007669"/>
    <property type="project" value="InterPro"/>
</dbReference>
<proteinExistence type="predicted"/>
<comment type="caution">
    <text evidence="2">The sequence shown here is derived from an EMBL/GenBank/DDBJ whole genome shotgun (WGS) entry which is preliminary data.</text>
</comment>
<dbReference type="Proteomes" id="UP000006201">
    <property type="component" value="Unassembled WGS sequence"/>
</dbReference>
<dbReference type="AlphaFoldDB" id="A4C8V4"/>